<proteinExistence type="predicted"/>
<evidence type="ECO:0000313" key="1">
    <source>
        <dbReference type="EMBL" id="THG10630.1"/>
    </source>
</evidence>
<dbReference type="Proteomes" id="UP000306102">
    <property type="component" value="Unassembled WGS sequence"/>
</dbReference>
<gene>
    <name evidence="1" type="ORF">TEA_024598</name>
</gene>
<sequence length="162" mass="17517">MDSRTLTHYNSIKTRRGNRDDHCAEAVKVKQWVVNYTNRVRGKVQSVVGVTSKNIDGPLEALGDCPQQHPESPDCAIMVCFIIRQYVNNVEVEGSMDGMTASAFRAEMLGCLVGLGTTTSLDTFGSSEAVVNLPKNVTVPAVIAFGDSIVDQGNNNVIETIV</sequence>
<reference evidence="1 2" key="1">
    <citation type="journal article" date="2018" name="Proc. Natl. Acad. Sci. U.S.A.">
        <title>Draft genome sequence of Camellia sinensis var. sinensis provides insights into the evolution of the tea genome and tea quality.</title>
        <authorList>
            <person name="Wei C."/>
            <person name="Yang H."/>
            <person name="Wang S."/>
            <person name="Zhao J."/>
            <person name="Liu C."/>
            <person name="Gao L."/>
            <person name="Xia E."/>
            <person name="Lu Y."/>
            <person name="Tai Y."/>
            <person name="She G."/>
            <person name="Sun J."/>
            <person name="Cao H."/>
            <person name="Tong W."/>
            <person name="Gao Q."/>
            <person name="Li Y."/>
            <person name="Deng W."/>
            <person name="Jiang X."/>
            <person name="Wang W."/>
            <person name="Chen Q."/>
            <person name="Zhang S."/>
            <person name="Li H."/>
            <person name="Wu J."/>
            <person name="Wang P."/>
            <person name="Li P."/>
            <person name="Shi C."/>
            <person name="Zheng F."/>
            <person name="Jian J."/>
            <person name="Huang B."/>
            <person name="Shan D."/>
            <person name="Shi M."/>
            <person name="Fang C."/>
            <person name="Yue Y."/>
            <person name="Li F."/>
            <person name="Li D."/>
            <person name="Wei S."/>
            <person name="Han B."/>
            <person name="Jiang C."/>
            <person name="Yin Y."/>
            <person name="Xia T."/>
            <person name="Zhang Z."/>
            <person name="Bennetzen J.L."/>
            <person name="Zhao S."/>
            <person name="Wan X."/>
        </authorList>
    </citation>
    <scope>NUCLEOTIDE SEQUENCE [LARGE SCALE GENOMIC DNA]</scope>
    <source>
        <strain evidence="2">cv. Shuchazao</strain>
        <tissue evidence="1">Leaf</tissue>
    </source>
</reference>
<dbReference type="AlphaFoldDB" id="A0A4S4E3X6"/>
<comment type="caution">
    <text evidence="1">The sequence shown here is derived from an EMBL/GenBank/DDBJ whole genome shotgun (WGS) entry which is preliminary data.</text>
</comment>
<organism evidence="1 2">
    <name type="scientific">Camellia sinensis var. sinensis</name>
    <name type="common">China tea</name>
    <dbReference type="NCBI Taxonomy" id="542762"/>
    <lineage>
        <taxon>Eukaryota</taxon>
        <taxon>Viridiplantae</taxon>
        <taxon>Streptophyta</taxon>
        <taxon>Embryophyta</taxon>
        <taxon>Tracheophyta</taxon>
        <taxon>Spermatophyta</taxon>
        <taxon>Magnoliopsida</taxon>
        <taxon>eudicotyledons</taxon>
        <taxon>Gunneridae</taxon>
        <taxon>Pentapetalae</taxon>
        <taxon>asterids</taxon>
        <taxon>Ericales</taxon>
        <taxon>Theaceae</taxon>
        <taxon>Camellia</taxon>
    </lineage>
</organism>
<protein>
    <submittedName>
        <fullName evidence="1">Uncharacterized protein</fullName>
    </submittedName>
</protein>
<dbReference type="EMBL" id="SDRB02007803">
    <property type="protein sequence ID" value="THG10630.1"/>
    <property type="molecule type" value="Genomic_DNA"/>
</dbReference>
<evidence type="ECO:0000313" key="2">
    <source>
        <dbReference type="Proteomes" id="UP000306102"/>
    </source>
</evidence>
<accession>A0A4S4E3X6</accession>
<name>A0A4S4E3X6_CAMSN</name>
<keyword evidence="2" id="KW-1185">Reference proteome</keyword>